<evidence type="ECO:0000256" key="6">
    <source>
        <dbReference type="ARBA" id="ARBA00023163"/>
    </source>
</evidence>
<evidence type="ECO:0000313" key="10">
    <source>
        <dbReference type="Proteomes" id="UP000093740"/>
    </source>
</evidence>
<comment type="similarity">
    <text evidence="1">Belongs to the FlgM family.</text>
</comment>
<evidence type="ECO:0000313" key="9">
    <source>
        <dbReference type="EMBL" id="AMW33513.1"/>
    </source>
</evidence>
<dbReference type="SUPFAM" id="SSF101498">
    <property type="entry name" value="Anti-sigma factor FlgM"/>
    <property type="match status" value="1"/>
</dbReference>
<feature type="region of interest" description="Disordered" evidence="7">
    <location>
        <begin position="1"/>
        <end position="39"/>
    </location>
</feature>
<dbReference type="AlphaFoldDB" id="A0AAI8CLD1"/>
<accession>A0AAI8CLD1</accession>
<reference evidence="9 10" key="1">
    <citation type="journal article" date="2015" name="Stand. Genomic Sci.">
        <title>Genome sequence of a native-feather degrading extremely thermophilic Eubacterium, Fervidobacterium islandicum AW-1.</title>
        <authorList>
            <person name="Lee Y.J."/>
            <person name="Jeong H."/>
            <person name="Park G.S."/>
            <person name="Kwak Y."/>
            <person name="Lee S.J."/>
            <person name="Lee S.J."/>
            <person name="Park M.K."/>
            <person name="Kim J.Y."/>
            <person name="Kang H.K."/>
            <person name="Shin J.H."/>
            <person name="Lee D.W."/>
        </authorList>
    </citation>
    <scope>NUCLEOTIDE SEQUENCE [LARGE SCALE GENOMIC DNA]</scope>
    <source>
        <strain evidence="9 10">AW-1</strain>
    </source>
</reference>
<evidence type="ECO:0000256" key="3">
    <source>
        <dbReference type="ARBA" id="ARBA00022491"/>
    </source>
</evidence>
<protein>
    <recommendedName>
        <fullName evidence="2">Negative regulator of flagellin synthesis</fullName>
    </recommendedName>
</protein>
<sequence length="95" mass="10475">MIDKINKAGMQSAQNVPEVKGKTEKGVEKSKGKEVRKGASDSIVVEEGRKVAEYIEMAKSYPEIRVELVNSIKQAIENGTFKVDPEKIAKKILEG</sequence>
<keyword evidence="9" id="KW-0966">Cell projection</keyword>
<dbReference type="Proteomes" id="UP000093740">
    <property type="component" value="Chromosome"/>
</dbReference>
<dbReference type="EMBL" id="CP014334">
    <property type="protein sequence ID" value="AMW33513.1"/>
    <property type="molecule type" value="Genomic_DNA"/>
</dbReference>
<evidence type="ECO:0000256" key="2">
    <source>
        <dbReference type="ARBA" id="ARBA00017823"/>
    </source>
</evidence>
<dbReference type="InterPro" id="IPR007412">
    <property type="entry name" value="FlgM"/>
</dbReference>
<evidence type="ECO:0000256" key="1">
    <source>
        <dbReference type="ARBA" id="ARBA00005322"/>
    </source>
</evidence>
<evidence type="ECO:0000259" key="8">
    <source>
        <dbReference type="Pfam" id="PF04316"/>
    </source>
</evidence>
<keyword evidence="10" id="KW-1185">Reference proteome</keyword>
<dbReference type="GO" id="GO:0044781">
    <property type="term" value="P:bacterial-type flagellum organization"/>
    <property type="evidence" value="ECO:0007669"/>
    <property type="project" value="UniProtKB-KW"/>
</dbReference>
<keyword evidence="3" id="KW-0678">Repressor</keyword>
<feature type="domain" description="Anti-sigma-28 factor FlgM C-terminal" evidence="8">
    <location>
        <begin position="47"/>
        <end position="94"/>
    </location>
</feature>
<organism evidence="9 10">
    <name type="scientific">Fervidobacterium islandicum</name>
    <dbReference type="NCBI Taxonomy" id="2423"/>
    <lineage>
        <taxon>Bacteria</taxon>
        <taxon>Thermotogati</taxon>
        <taxon>Thermotogota</taxon>
        <taxon>Thermotogae</taxon>
        <taxon>Thermotogales</taxon>
        <taxon>Fervidobacteriaceae</taxon>
        <taxon>Fervidobacterium</taxon>
    </lineage>
</organism>
<dbReference type="GO" id="GO:0045892">
    <property type="term" value="P:negative regulation of DNA-templated transcription"/>
    <property type="evidence" value="ECO:0007669"/>
    <property type="project" value="InterPro"/>
</dbReference>
<keyword evidence="4" id="KW-1005">Bacterial flagellum biogenesis</keyword>
<keyword evidence="9" id="KW-0969">Cilium</keyword>
<keyword evidence="6" id="KW-0804">Transcription</keyword>
<name>A0AAI8CLD1_FERIS</name>
<evidence type="ECO:0000256" key="4">
    <source>
        <dbReference type="ARBA" id="ARBA00022795"/>
    </source>
</evidence>
<dbReference type="RefSeq" id="WP_033191649.1">
    <property type="nucleotide sequence ID" value="NZ_CP014334.2"/>
</dbReference>
<dbReference type="InterPro" id="IPR031316">
    <property type="entry name" value="FlgM_C"/>
</dbReference>
<keyword evidence="5" id="KW-0805">Transcription regulation</keyword>
<evidence type="ECO:0000256" key="7">
    <source>
        <dbReference type="SAM" id="MobiDB-lite"/>
    </source>
</evidence>
<dbReference type="Pfam" id="PF04316">
    <property type="entry name" value="FlgM"/>
    <property type="match status" value="1"/>
</dbReference>
<proteinExistence type="inferred from homology"/>
<gene>
    <name evidence="9" type="primary">flgM</name>
    <name evidence="9" type="ORF">NA23_09940</name>
</gene>
<keyword evidence="9" id="KW-0282">Flagellum</keyword>
<dbReference type="NCBIfam" id="TIGR03824">
    <property type="entry name" value="FlgM_jcvi"/>
    <property type="match status" value="1"/>
</dbReference>
<evidence type="ECO:0000256" key="5">
    <source>
        <dbReference type="ARBA" id="ARBA00023015"/>
    </source>
</evidence>
<feature type="compositionally biased region" description="Basic and acidic residues" evidence="7">
    <location>
        <begin position="19"/>
        <end position="39"/>
    </location>
</feature>
<dbReference type="KEGG" id="fia:NA23_09940"/>
<dbReference type="InterPro" id="IPR035890">
    <property type="entry name" value="Anti-sigma-28_factor_FlgM_sf"/>
</dbReference>